<dbReference type="SUPFAM" id="SSF88713">
    <property type="entry name" value="Glycoside hydrolase/deacetylase"/>
    <property type="match status" value="1"/>
</dbReference>
<dbReference type="InterPro" id="IPR002509">
    <property type="entry name" value="NODB_dom"/>
</dbReference>
<dbReference type="EMBL" id="BMKX01000015">
    <property type="protein sequence ID" value="GGJ74338.1"/>
    <property type="molecule type" value="Genomic_DNA"/>
</dbReference>
<evidence type="ECO:0000313" key="4">
    <source>
        <dbReference type="Proteomes" id="UP000606115"/>
    </source>
</evidence>
<gene>
    <name evidence="3" type="ORF">GCM10007173_36580</name>
</gene>
<accession>A0ABQ2DVI3</accession>
<proteinExistence type="predicted"/>
<feature type="region of interest" description="Disordered" evidence="1">
    <location>
        <begin position="187"/>
        <end position="206"/>
    </location>
</feature>
<evidence type="ECO:0000313" key="3">
    <source>
        <dbReference type="EMBL" id="GGJ74338.1"/>
    </source>
</evidence>
<name>A0ABQ2DVI3_9MICC</name>
<evidence type="ECO:0000259" key="2">
    <source>
        <dbReference type="Pfam" id="PF01522"/>
    </source>
</evidence>
<comment type="caution">
    <text evidence="3">The sequence shown here is derived from an EMBL/GenBank/DDBJ whole genome shotgun (WGS) entry which is preliminary data.</text>
</comment>
<dbReference type="GeneID" id="303305981"/>
<feature type="domain" description="NodB homology" evidence="2">
    <location>
        <begin position="225"/>
        <end position="334"/>
    </location>
</feature>
<keyword evidence="4" id="KW-1185">Reference proteome</keyword>
<dbReference type="InterPro" id="IPR011330">
    <property type="entry name" value="Glyco_hydro/deAcase_b/a-brl"/>
</dbReference>
<sequence length="562" mass="59591">MAWIVLANLRGPAGATAYWSGPGGLDGTVAVNNLPVGAHPVVSTAVATSLGLPRARPGTLIVHPVGSSGARDHEFISIEAETAKTRKFIQHRINGVTSSWTELANHISWDPSPLLGTDDLWALENVSRPVTNVVIARDLGLPRERPGFFTSKALGTARIHYFESIEDGAQPSLRYKRQRTLGGVIQPWEPDGGGSGGSGGSDAGPVRHELLTGALTARKGGRIGTNGKGVIALRFDDAAVEFRTTVLPLLKARNLPFTRVTTSKSVAGVNISASEFPIMQTYSIESGGEVWNHGRDHADAAGDSAIYANVIGGLEDLRTMMPRVPIDCFAPPGGPAMSYDGHLPSTAVSNWSDTYAGRLIAGHHALSSGYFADSYYRPLDGVLRDGQIHYSVDTYDTARCQELVDRARDWKKGVVMMWHSNNIGTAGNMTLANFIAVLDYIVAQRDAGNIIVLTKSGLGVADVSSSYRDDALTTHSGSSFSEVFAFPQYRQNLPGSTRELTATVTGGVGATVTSKIGESTKTHTIPSGGTLNLRHVATIPLDATALTVSINANTSNAKLLAV</sequence>
<protein>
    <recommendedName>
        <fullName evidence="2">NodB homology domain-containing protein</fullName>
    </recommendedName>
</protein>
<feature type="compositionally biased region" description="Gly residues" evidence="1">
    <location>
        <begin position="191"/>
        <end position="202"/>
    </location>
</feature>
<dbReference type="Pfam" id="PF01522">
    <property type="entry name" value="Polysacc_deac_1"/>
    <property type="match status" value="1"/>
</dbReference>
<dbReference type="Proteomes" id="UP000606115">
    <property type="component" value="Unassembled WGS sequence"/>
</dbReference>
<dbReference type="Gene3D" id="3.20.20.370">
    <property type="entry name" value="Glycoside hydrolase/deacetylase"/>
    <property type="match status" value="1"/>
</dbReference>
<evidence type="ECO:0000256" key="1">
    <source>
        <dbReference type="SAM" id="MobiDB-lite"/>
    </source>
</evidence>
<dbReference type="RefSeq" id="WP_188687454.1">
    <property type="nucleotide sequence ID" value="NZ_BMKX01000015.1"/>
</dbReference>
<reference evidence="4" key="1">
    <citation type="journal article" date="2019" name="Int. J. Syst. Evol. Microbiol.">
        <title>The Global Catalogue of Microorganisms (GCM) 10K type strain sequencing project: providing services to taxonomists for standard genome sequencing and annotation.</title>
        <authorList>
            <consortium name="The Broad Institute Genomics Platform"/>
            <consortium name="The Broad Institute Genome Sequencing Center for Infectious Disease"/>
            <person name="Wu L."/>
            <person name="Ma J."/>
        </authorList>
    </citation>
    <scope>NUCLEOTIDE SEQUENCE [LARGE SCALE GENOMIC DNA]</scope>
    <source>
        <strain evidence="4">CGMCC 1.3685</strain>
    </source>
</reference>
<organism evidence="3 4">
    <name type="scientific">Glutamicibacter ardleyensis</name>
    <dbReference type="NCBI Taxonomy" id="225894"/>
    <lineage>
        <taxon>Bacteria</taxon>
        <taxon>Bacillati</taxon>
        <taxon>Actinomycetota</taxon>
        <taxon>Actinomycetes</taxon>
        <taxon>Micrococcales</taxon>
        <taxon>Micrococcaceae</taxon>
        <taxon>Glutamicibacter</taxon>
    </lineage>
</organism>